<accession>A0A8X6GEU2</accession>
<dbReference type="EMBL" id="BMAO01025420">
    <property type="protein sequence ID" value="GFR02463.1"/>
    <property type="molecule type" value="Genomic_DNA"/>
</dbReference>
<protein>
    <submittedName>
        <fullName evidence="2">Uncharacterized protein</fullName>
    </submittedName>
</protein>
<organism evidence="2 3">
    <name type="scientific">Trichonephila clavata</name>
    <name type="common">Joro spider</name>
    <name type="synonym">Nephila clavata</name>
    <dbReference type="NCBI Taxonomy" id="2740835"/>
    <lineage>
        <taxon>Eukaryota</taxon>
        <taxon>Metazoa</taxon>
        <taxon>Ecdysozoa</taxon>
        <taxon>Arthropoda</taxon>
        <taxon>Chelicerata</taxon>
        <taxon>Arachnida</taxon>
        <taxon>Araneae</taxon>
        <taxon>Araneomorphae</taxon>
        <taxon>Entelegynae</taxon>
        <taxon>Araneoidea</taxon>
        <taxon>Nephilidae</taxon>
        <taxon>Trichonephila</taxon>
    </lineage>
</organism>
<proteinExistence type="predicted"/>
<gene>
    <name evidence="2" type="ORF">TNCT_409601</name>
</gene>
<comment type="caution">
    <text evidence="2">The sequence shown here is derived from an EMBL/GenBank/DDBJ whole genome shotgun (WGS) entry which is preliminary data.</text>
</comment>
<dbReference type="OrthoDB" id="10307014at2759"/>
<keyword evidence="1" id="KW-0812">Transmembrane</keyword>
<keyword evidence="1" id="KW-0472">Membrane</keyword>
<evidence type="ECO:0000313" key="3">
    <source>
        <dbReference type="Proteomes" id="UP000887116"/>
    </source>
</evidence>
<sequence>MTIIIIDTGHNALHHCAPQNDSGQAMTIRGRETTKEEAAKIKAGRWTFHLDGIVSQEMARINQSRHRKEWLISLFIASSVSNLERETSVCILNKTVSALFCSFGSTPLFFMVTCFCVCVTAFRLRFFQFF</sequence>
<dbReference type="Proteomes" id="UP000887116">
    <property type="component" value="Unassembled WGS sequence"/>
</dbReference>
<keyword evidence="3" id="KW-1185">Reference proteome</keyword>
<dbReference type="AlphaFoldDB" id="A0A8X6GEU2"/>
<reference evidence="2" key="1">
    <citation type="submission" date="2020-07" db="EMBL/GenBank/DDBJ databases">
        <title>Multicomponent nature underlies the extraordinary mechanical properties of spider dragline silk.</title>
        <authorList>
            <person name="Kono N."/>
            <person name="Nakamura H."/>
            <person name="Mori M."/>
            <person name="Yoshida Y."/>
            <person name="Ohtoshi R."/>
            <person name="Malay A.D."/>
            <person name="Moran D.A.P."/>
            <person name="Tomita M."/>
            <person name="Numata K."/>
            <person name="Arakawa K."/>
        </authorList>
    </citation>
    <scope>NUCLEOTIDE SEQUENCE</scope>
</reference>
<name>A0A8X6GEU2_TRICU</name>
<keyword evidence="1" id="KW-1133">Transmembrane helix</keyword>
<evidence type="ECO:0000313" key="2">
    <source>
        <dbReference type="EMBL" id="GFR02463.1"/>
    </source>
</evidence>
<evidence type="ECO:0000256" key="1">
    <source>
        <dbReference type="SAM" id="Phobius"/>
    </source>
</evidence>
<feature type="transmembrane region" description="Helical" evidence="1">
    <location>
        <begin position="108"/>
        <end position="126"/>
    </location>
</feature>